<sequence>MTAARWGFVSRNYTADATRDLGALRGVPVLLALAGQDLNVDTADTERGYRAALDPGGALTVRHYPDAAHSMVRKSVEDSGPRLALTALLAPRALFADGLLDDQRRFLADPAPRAAVRPQVPSGQAGGRSYVRARPPVSVLSRLSDLSGKLRQPRSPSRTGALDRVTVRTPKEIVLSRTSRKHRTGRTSTGKTARKGRKHRRVNLTPRPVTPAARRKDRAAGTQPGAEGAAAAGIAQEAQAAPTAEVTTKVRAAPQAEDTPGDEAAAAGGVASADTVPGTAALEGLSRNAQRTLSCLYGSGAHGATPEDLGEAVGYTARTVAKHLDGLARNGLVVRQADGRWCAVGPQPGSPDHGPRLPAQDSAQSRAHDPARDGLRSGA</sequence>
<dbReference type="RefSeq" id="WP_229923375.1">
    <property type="nucleotide sequence ID" value="NZ_BNBN01000005.1"/>
</dbReference>
<dbReference type="Proteomes" id="UP000540423">
    <property type="component" value="Unassembled WGS sequence"/>
</dbReference>
<dbReference type="InterPro" id="IPR036388">
    <property type="entry name" value="WH-like_DNA-bd_sf"/>
</dbReference>
<accession>A0A7X0LNS4</accession>
<evidence type="ECO:0000313" key="3">
    <source>
        <dbReference type="Proteomes" id="UP000540423"/>
    </source>
</evidence>
<protein>
    <submittedName>
        <fullName evidence="2">DNA-binding transcriptional ArsR family regulator</fullName>
    </submittedName>
</protein>
<dbReference type="SUPFAM" id="SSF53474">
    <property type="entry name" value="alpha/beta-Hydrolases"/>
    <property type="match status" value="1"/>
</dbReference>
<name>A0A7X0LNS4_9ACTN</name>
<keyword evidence="3" id="KW-1185">Reference proteome</keyword>
<feature type="region of interest" description="Disordered" evidence="1">
    <location>
        <begin position="341"/>
        <end position="379"/>
    </location>
</feature>
<dbReference type="EMBL" id="JACHEM010000005">
    <property type="protein sequence ID" value="MBB6435793.1"/>
    <property type="molecule type" value="Genomic_DNA"/>
</dbReference>
<feature type="region of interest" description="Disordered" evidence="1">
    <location>
        <begin position="113"/>
        <end position="272"/>
    </location>
</feature>
<evidence type="ECO:0000313" key="2">
    <source>
        <dbReference type="EMBL" id="MBB6435793.1"/>
    </source>
</evidence>
<reference evidence="2 3" key="1">
    <citation type="submission" date="2020-08" db="EMBL/GenBank/DDBJ databases">
        <title>Genomic Encyclopedia of Type Strains, Phase IV (KMG-IV): sequencing the most valuable type-strain genomes for metagenomic binning, comparative biology and taxonomic classification.</title>
        <authorList>
            <person name="Goeker M."/>
        </authorList>
    </citation>
    <scope>NUCLEOTIDE SEQUENCE [LARGE SCALE GENOMIC DNA]</scope>
    <source>
        <strain evidence="2 3">DSM 40141</strain>
    </source>
</reference>
<gene>
    <name evidence="2" type="ORF">HNQ79_002256</name>
</gene>
<dbReference type="GO" id="GO:0003677">
    <property type="term" value="F:DNA binding"/>
    <property type="evidence" value="ECO:0007669"/>
    <property type="project" value="UniProtKB-KW"/>
</dbReference>
<proteinExistence type="predicted"/>
<feature type="compositionally biased region" description="Basic and acidic residues" evidence="1">
    <location>
        <begin position="366"/>
        <end position="379"/>
    </location>
</feature>
<keyword evidence="2" id="KW-0238">DNA-binding</keyword>
<evidence type="ECO:0000256" key="1">
    <source>
        <dbReference type="SAM" id="MobiDB-lite"/>
    </source>
</evidence>
<feature type="compositionally biased region" description="Low complexity" evidence="1">
    <location>
        <begin position="220"/>
        <end position="245"/>
    </location>
</feature>
<dbReference type="InterPro" id="IPR029058">
    <property type="entry name" value="AB_hydrolase_fold"/>
</dbReference>
<dbReference type="AlphaFoldDB" id="A0A7X0LNS4"/>
<dbReference type="Gene3D" id="1.10.10.10">
    <property type="entry name" value="Winged helix-like DNA-binding domain superfamily/Winged helix DNA-binding domain"/>
    <property type="match status" value="1"/>
</dbReference>
<organism evidence="2 3">
    <name type="scientific">Streptomyces candidus</name>
    <dbReference type="NCBI Taxonomy" id="67283"/>
    <lineage>
        <taxon>Bacteria</taxon>
        <taxon>Bacillati</taxon>
        <taxon>Actinomycetota</taxon>
        <taxon>Actinomycetes</taxon>
        <taxon>Kitasatosporales</taxon>
        <taxon>Streptomycetaceae</taxon>
        <taxon>Streptomyces</taxon>
    </lineage>
</organism>
<comment type="caution">
    <text evidence="2">The sequence shown here is derived from an EMBL/GenBank/DDBJ whole genome shotgun (WGS) entry which is preliminary data.</text>
</comment>
<dbReference type="SUPFAM" id="SSF46785">
    <property type="entry name" value="Winged helix' DNA-binding domain"/>
    <property type="match status" value="1"/>
</dbReference>
<dbReference type="InterPro" id="IPR036390">
    <property type="entry name" value="WH_DNA-bd_sf"/>
</dbReference>
<feature type="compositionally biased region" description="Basic residues" evidence="1">
    <location>
        <begin position="192"/>
        <end position="202"/>
    </location>
</feature>